<feature type="domain" description="DUF1508" evidence="2">
    <location>
        <begin position="12"/>
        <end position="58"/>
    </location>
</feature>
<sequence>MANSHYELIKARNGQYHFILKAGNGEILLTSEMYASKASAENGILSVQNNVSEEAQYEIKPTKDGQFYFVLKAKNHQVIAISEMYTAPRTAKKGVLSVIKNGLSPEIRDLTQQIA</sequence>
<evidence type="ECO:0000259" key="2">
    <source>
        <dbReference type="Pfam" id="PF07411"/>
    </source>
</evidence>
<comment type="similarity">
    <text evidence="1">Belongs to the UPF0339 family. Duplicated subfamily.</text>
</comment>
<proteinExistence type="inferred from homology"/>
<dbReference type="Pfam" id="PF07411">
    <property type="entry name" value="DUF1508"/>
    <property type="match status" value="2"/>
</dbReference>
<accession>A0ABS6L4V7</accession>
<dbReference type="InterPro" id="IPR036913">
    <property type="entry name" value="YegP-like_sf"/>
</dbReference>
<evidence type="ECO:0000313" key="4">
    <source>
        <dbReference type="Proteomes" id="UP000699865"/>
    </source>
</evidence>
<dbReference type="Proteomes" id="UP000699865">
    <property type="component" value="Unassembled WGS sequence"/>
</dbReference>
<evidence type="ECO:0000256" key="1">
    <source>
        <dbReference type="ARBA" id="ARBA00007576"/>
    </source>
</evidence>
<gene>
    <name evidence="3" type="ORF">J1786_18325</name>
</gene>
<feature type="domain" description="DUF1508" evidence="2">
    <location>
        <begin position="63"/>
        <end position="109"/>
    </location>
</feature>
<comment type="caution">
    <text evidence="3">The sequence shown here is derived from an EMBL/GenBank/DDBJ whole genome shotgun (WGS) entry which is preliminary data.</text>
</comment>
<keyword evidence="4" id="KW-1185">Reference proteome</keyword>
<organism evidence="3 4">
    <name type="scientific">Rahnella perminowiae</name>
    <dbReference type="NCBI Taxonomy" id="2816244"/>
    <lineage>
        <taxon>Bacteria</taxon>
        <taxon>Pseudomonadati</taxon>
        <taxon>Pseudomonadota</taxon>
        <taxon>Gammaproteobacteria</taxon>
        <taxon>Enterobacterales</taxon>
        <taxon>Yersiniaceae</taxon>
        <taxon>Rahnella</taxon>
    </lineage>
</organism>
<evidence type="ECO:0000313" key="3">
    <source>
        <dbReference type="EMBL" id="MBU9836763.1"/>
    </source>
</evidence>
<reference evidence="3 4" key="1">
    <citation type="submission" date="2021-03" db="EMBL/GenBank/DDBJ databases">
        <title>Five novel Rahnella species.</title>
        <authorList>
            <person name="Brady C."/>
            <person name="Asselin J."/>
            <person name="Beer S."/>
            <person name="Bruberg M.B."/>
            <person name="Crampton B."/>
            <person name="Venter S."/>
            <person name="Arnold D."/>
            <person name="Denman S."/>
        </authorList>
    </citation>
    <scope>NUCLEOTIDE SEQUENCE [LARGE SCALE GENOMIC DNA]</scope>
    <source>
        <strain evidence="3 4">L72c</strain>
    </source>
</reference>
<dbReference type="PANTHER" id="PTHR40606:SF1">
    <property type="entry name" value="UPF0339 PROTEIN YEGP"/>
    <property type="match status" value="1"/>
</dbReference>
<protein>
    <submittedName>
        <fullName evidence="3">YegP family protein</fullName>
    </submittedName>
</protein>
<dbReference type="InterPro" id="IPR051141">
    <property type="entry name" value="UPF0339_domain"/>
</dbReference>
<dbReference type="EMBL" id="JAFMOU010000071">
    <property type="protein sequence ID" value="MBU9836763.1"/>
    <property type="molecule type" value="Genomic_DNA"/>
</dbReference>
<dbReference type="Gene3D" id="3.30.160.160">
    <property type="entry name" value="YegP-like"/>
    <property type="match status" value="2"/>
</dbReference>
<dbReference type="InterPro" id="IPR010879">
    <property type="entry name" value="DUF1508"/>
</dbReference>
<dbReference type="PANTHER" id="PTHR40606">
    <property type="match status" value="1"/>
</dbReference>
<name>A0ABS6L4V7_9GAMM</name>
<dbReference type="RefSeq" id="WP_129952176.1">
    <property type="nucleotide sequence ID" value="NZ_JAFMOS010000555.1"/>
</dbReference>
<dbReference type="SUPFAM" id="SSF160113">
    <property type="entry name" value="YegP-like"/>
    <property type="match status" value="2"/>
</dbReference>